<comment type="catalytic activity">
    <reaction evidence="1">
        <text>ATP + protein L-histidine = ADP + protein N-phospho-L-histidine.</text>
        <dbReference type="EC" id="2.7.13.3"/>
    </reaction>
</comment>
<dbReference type="CDD" id="cd00130">
    <property type="entry name" value="PAS"/>
    <property type="match status" value="1"/>
</dbReference>
<feature type="domain" description="PAS" evidence="10">
    <location>
        <begin position="1"/>
        <end position="66"/>
    </location>
</feature>
<feature type="domain" description="Histidine kinase" evidence="9">
    <location>
        <begin position="135"/>
        <end position="348"/>
    </location>
</feature>
<dbReference type="EMBL" id="RDSM01000001">
    <property type="protein sequence ID" value="RXH58208.1"/>
    <property type="molecule type" value="Genomic_DNA"/>
</dbReference>
<dbReference type="GO" id="GO:0005524">
    <property type="term" value="F:ATP binding"/>
    <property type="evidence" value="ECO:0007669"/>
    <property type="project" value="UniProtKB-KW"/>
</dbReference>
<evidence type="ECO:0000256" key="7">
    <source>
        <dbReference type="ARBA" id="ARBA00022840"/>
    </source>
</evidence>
<keyword evidence="3" id="KW-0597">Phosphoprotein</keyword>
<dbReference type="Pfam" id="PF00989">
    <property type="entry name" value="PAS"/>
    <property type="match status" value="1"/>
</dbReference>
<dbReference type="Proteomes" id="UP000289437">
    <property type="component" value="Unassembled WGS sequence"/>
</dbReference>
<dbReference type="SUPFAM" id="SSF55874">
    <property type="entry name" value="ATPase domain of HSP90 chaperone/DNA topoisomerase II/histidine kinase"/>
    <property type="match status" value="1"/>
</dbReference>
<proteinExistence type="predicted"/>
<protein>
    <recommendedName>
        <fullName evidence="2">histidine kinase</fullName>
        <ecNumber evidence="2">2.7.13.3</ecNumber>
    </recommendedName>
</protein>
<dbReference type="InterPro" id="IPR013767">
    <property type="entry name" value="PAS_fold"/>
</dbReference>
<dbReference type="InterPro" id="IPR004358">
    <property type="entry name" value="Sig_transdc_His_kin-like_C"/>
</dbReference>
<dbReference type="SUPFAM" id="SSF47384">
    <property type="entry name" value="Homodimeric domain of signal transducing histidine kinase"/>
    <property type="match status" value="1"/>
</dbReference>
<dbReference type="Gene3D" id="1.10.287.130">
    <property type="match status" value="1"/>
</dbReference>
<keyword evidence="13" id="KW-1185">Reference proteome</keyword>
<dbReference type="PANTHER" id="PTHR43065:SF10">
    <property type="entry name" value="PEROXIDE STRESS-ACTIVATED HISTIDINE KINASE MAK3"/>
    <property type="match status" value="1"/>
</dbReference>
<dbReference type="InterPro" id="IPR003594">
    <property type="entry name" value="HATPase_dom"/>
</dbReference>
<dbReference type="CDD" id="cd00082">
    <property type="entry name" value="HisKA"/>
    <property type="match status" value="1"/>
</dbReference>
<evidence type="ECO:0000256" key="4">
    <source>
        <dbReference type="ARBA" id="ARBA00022679"/>
    </source>
</evidence>
<dbReference type="Gene3D" id="3.30.565.10">
    <property type="entry name" value="Histidine kinase-like ATPase, C-terminal domain"/>
    <property type="match status" value="1"/>
</dbReference>
<dbReference type="InterPro" id="IPR001610">
    <property type="entry name" value="PAC"/>
</dbReference>
<dbReference type="InterPro" id="IPR036097">
    <property type="entry name" value="HisK_dim/P_sf"/>
</dbReference>
<comment type="caution">
    <text evidence="12">The sequence shown here is derived from an EMBL/GenBank/DDBJ whole genome shotgun (WGS) entry which is preliminary data.</text>
</comment>
<evidence type="ECO:0000256" key="3">
    <source>
        <dbReference type="ARBA" id="ARBA00022553"/>
    </source>
</evidence>
<name>A0A4Q0T7V5_9BACT</name>
<keyword evidence="8" id="KW-0902">Two-component regulatory system</keyword>
<evidence type="ECO:0000256" key="8">
    <source>
        <dbReference type="ARBA" id="ARBA00023012"/>
    </source>
</evidence>
<keyword evidence="6" id="KW-0418">Kinase</keyword>
<dbReference type="Pfam" id="PF02518">
    <property type="entry name" value="HATPase_c"/>
    <property type="match status" value="1"/>
</dbReference>
<dbReference type="SMART" id="SM00388">
    <property type="entry name" value="HisKA"/>
    <property type="match status" value="1"/>
</dbReference>
<dbReference type="PROSITE" id="PS50112">
    <property type="entry name" value="PAS"/>
    <property type="match status" value="1"/>
</dbReference>
<evidence type="ECO:0000256" key="6">
    <source>
        <dbReference type="ARBA" id="ARBA00022777"/>
    </source>
</evidence>
<evidence type="ECO:0000313" key="13">
    <source>
        <dbReference type="Proteomes" id="UP000289437"/>
    </source>
</evidence>
<dbReference type="NCBIfam" id="TIGR00229">
    <property type="entry name" value="sensory_box"/>
    <property type="match status" value="1"/>
</dbReference>
<dbReference type="SUPFAM" id="SSF55785">
    <property type="entry name" value="PYP-like sensor domain (PAS domain)"/>
    <property type="match status" value="1"/>
</dbReference>
<keyword evidence="4" id="KW-0808">Transferase</keyword>
<dbReference type="SMART" id="SM00387">
    <property type="entry name" value="HATPase_c"/>
    <property type="match status" value="1"/>
</dbReference>
<dbReference type="InterPro" id="IPR036890">
    <property type="entry name" value="HATPase_C_sf"/>
</dbReference>
<dbReference type="EC" id="2.7.13.3" evidence="2"/>
<dbReference type="InterPro" id="IPR000014">
    <property type="entry name" value="PAS"/>
</dbReference>
<evidence type="ECO:0000259" key="11">
    <source>
        <dbReference type="PROSITE" id="PS50113"/>
    </source>
</evidence>
<keyword evidence="7" id="KW-0067">ATP-binding</keyword>
<evidence type="ECO:0000313" key="12">
    <source>
        <dbReference type="EMBL" id="RXH58208.1"/>
    </source>
</evidence>
<organism evidence="12 13">
    <name type="scientific">Granulicella sibirica</name>
    <dbReference type="NCBI Taxonomy" id="2479048"/>
    <lineage>
        <taxon>Bacteria</taxon>
        <taxon>Pseudomonadati</taxon>
        <taxon>Acidobacteriota</taxon>
        <taxon>Terriglobia</taxon>
        <taxon>Terriglobales</taxon>
        <taxon>Acidobacteriaceae</taxon>
        <taxon>Granulicella</taxon>
    </lineage>
</organism>
<sequence length="360" mass="39263">MAAIIDSADDAIISKDLNGIVISWNEGASKLFGYSADEMIGQPILRVIPEELEYEESKILKTIRLGEQISHFETRRKKKSGEVFEISVTISPIRDETGTIIGASKIAREITDRKRVERLLVQSEKLAATGRMAATMAHEINNPLESLMNLIFLARQDSAPGGKVHDYLITAEGELERLTHLARQTLGFYRDTGSPTEVSLNQLLESVISVYSPKLLAAGITIEKHFDDQRKVFIRRGEFLQVFSNLITNAADAMRQGGKLSISTHESVGPWGDGIETVVRDSGSGIRLEHITQIFEPFFTTKGELGTGIGLWVAKQLVESRGGTISVASSTEQGNSGTTVTVAIPYGPPTGHNETLRAGG</sequence>
<dbReference type="RefSeq" id="WP_241654386.1">
    <property type="nucleotide sequence ID" value="NZ_RDSM01000001.1"/>
</dbReference>
<dbReference type="GO" id="GO:0006355">
    <property type="term" value="P:regulation of DNA-templated transcription"/>
    <property type="evidence" value="ECO:0007669"/>
    <property type="project" value="InterPro"/>
</dbReference>
<dbReference type="GO" id="GO:0000155">
    <property type="term" value="F:phosphorelay sensor kinase activity"/>
    <property type="evidence" value="ECO:0007669"/>
    <property type="project" value="InterPro"/>
</dbReference>
<evidence type="ECO:0000259" key="9">
    <source>
        <dbReference type="PROSITE" id="PS50109"/>
    </source>
</evidence>
<feature type="domain" description="PAC" evidence="11">
    <location>
        <begin position="70"/>
        <end position="122"/>
    </location>
</feature>
<dbReference type="Pfam" id="PF00512">
    <property type="entry name" value="HisKA"/>
    <property type="match status" value="1"/>
</dbReference>
<dbReference type="InterPro" id="IPR005467">
    <property type="entry name" value="His_kinase_dom"/>
</dbReference>
<dbReference type="PRINTS" id="PR00344">
    <property type="entry name" value="BCTRLSENSOR"/>
</dbReference>
<evidence type="ECO:0000256" key="2">
    <source>
        <dbReference type="ARBA" id="ARBA00012438"/>
    </source>
</evidence>
<dbReference type="SMART" id="SM00091">
    <property type="entry name" value="PAS"/>
    <property type="match status" value="1"/>
</dbReference>
<keyword evidence="5" id="KW-0547">Nucleotide-binding</keyword>
<evidence type="ECO:0000259" key="10">
    <source>
        <dbReference type="PROSITE" id="PS50112"/>
    </source>
</evidence>
<evidence type="ECO:0000256" key="1">
    <source>
        <dbReference type="ARBA" id="ARBA00000085"/>
    </source>
</evidence>
<dbReference type="PANTHER" id="PTHR43065">
    <property type="entry name" value="SENSOR HISTIDINE KINASE"/>
    <property type="match status" value="1"/>
</dbReference>
<reference evidence="13" key="2">
    <citation type="submission" date="2019-02" db="EMBL/GenBank/DDBJ databases">
        <title>Granulicella sibirica sp. nov., a psychrotolerant acidobacterium isolated from an organic soil layer in forested tundra, West Siberia.</title>
        <authorList>
            <person name="Oshkin I.Y."/>
            <person name="Kulichevskaya I.S."/>
            <person name="Rijpstra W.I.C."/>
            <person name="Sinninghe Damste J.S."/>
            <person name="Rakitin A.L."/>
            <person name="Ravin N.V."/>
            <person name="Dedysh S.N."/>
        </authorList>
    </citation>
    <scope>NUCLEOTIDE SEQUENCE [LARGE SCALE GENOMIC DNA]</scope>
    <source>
        <strain evidence="13">AF10</strain>
    </source>
</reference>
<dbReference type="InterPro" id="IPR003661">
    <property type="entry name" value="HisK_dim/P_dom"/>
</dbReference>
<dbReference type="Gene3D" id="3.30.450.20">
    <property type="entry name" value="PAS domain"/>
    <property type="match status" value="1"/>
</dbReference>
<gene>
    <name evidence="12" type="ORF">GRAN_1518</name>
</gene>
<dbReference type="InterPro" id="IPR000700">
    <property type="entry name" value="PAS-assoc_C"/>
</dbReference>
<reference evidence="12 13" key="1">
    <citation type="submission" date="2018-11" db="EMBL/GenBank/DDBJ databases">
        <authorList>
            <person name="Mardanov A.V."/>
            <person name="Ravin N.V."/>
            <person name="Dedysh S.N."/>
        </authorList>
    </citation>
    <scope>NUCLEOTIDE SEQUENCE [LARGE SCALE GENOMIC DNA]</scope>
    <source>
        <strain evidence="12 13">AF10</strain>
    </source>
</reference>
<dbReference type="SMART" id="SM00086">
    <property type="entry name" value="PAC"/>
    <property type="match status" value="1"/>
</dbReference>
<dbReference type="PROSITE" id="PS50109">
    <property type="entry name" value="HIS_KIN"/>
    <property type="match status" value="1"/>
</dbReference>
<evidence type="ECO:0000256" key="5">
    <source>
        <dbReference type="ARBA" id="ARBA00022741"/>
    </source>
</evidence>
<dbReference type="AlphaFoldDB" id="A0A4Q0T7V5"/>
<dbReference type="InterPro" id="IPR035965">
    <property type="entry name" value="PAS-like_dom_sf"/>
</dbReference>
<accession>A0A4Q0T7V5</accession>
<dbReference type="PROSITE" id="PS50113">
    <property type="entry name" value="PAC"/>
    <property type="match status" value="1"/>
</dbReference>